<organism evidence="13 14">
    <name type="scientific">Deinococcus indicus</name>
    <dbReference type="NCBI Taxonomy" id="223556"/>
    <lineage>
        <taxon>Bacteria</taxon>
        <taxon>Thermotogati</taxon>
        <taxon>Deinococcota</taxon>
        <taxon>Deinococci</taxon>
        <taxon>Deinococcales</taxon>
        <taxon>Deinococcaceae</taxon>
        <taxon>Deinococcus</taxon>
    </lineage>
</organism>
<dbReference type="GO" id="GO:0015086">
    <property type="term" value="F:cadmium ion transmembrane transporter activity"/>
    <property type="evidence" value="ECO:0007669"/>
    <property type="project" value="TreeGrafter"/>
</dbReference>
<dbReference type="SUPFAM" id="SSF56784">
    <property type="entry name" value="HAD-like"/>
    <property type="match status" value="1"/>
</dbReference>
<proteinExistence type="inferred from homology"/>
<dbReference type="Proteomes" id="UP000197208">
    <property type="component" value="Unassembled WGS sequence"/>
</dbReference>
<dbReference type="PROSITE" id="PS01229">
    <property type="entry name" value="COF_2"/>
    <property type="match status" value="1"/>
</dbReference>
<dbReference type="AlphaFoldDB" id="A0A246BNQ1"/>
<dbReference type="InterPro" id="IPR023298">
    <property type="entry name" value="ATPase_P-typ_TM_dom_sf"/>
</dbReference>
<dbReference type="GO" id="GO:0019829">
    <property type="term" value="F:ATPase-coupled monoatomic cation transmembrane transporter activity"/>
    <property type="evidence" value="ECO:0007669"/>
    <property type="project" value="InterPro"/>
</dbReference>
<keyword evidence="9 11" id="KW-1133">Transmembrane helix</keyword>
<dbReference type="PANTHER" id="PTHR48085">
    <property type="entry name" value="CADMIUM/ZINC-TRANSPORTING ATPASE HMA2-RELATED"/>
    <property type="match status" value="1"/>
</dbReference>
<protein>
    <submittedName>
        <fullName evidence="13">Heavy metal translocating P-type ATPase</fullName>
    </submittedName>
</protein>
<feature type="domain" description="HMA" evidence="12">
    <location>
        <begin position="12"/>
        <end position="78"/>
    </location>
</feature>
<dbReference type="InterPro" id="IPR001757">
    <property type="entry name" value="P_typ_ATPase"/>
</dbReference>
<dbReference type="PROSITE" id="PS50846">
    <property type="entry name" value="HMA_2"/>
    <property type="match status" value="1"/>
</dbReference>
<feature type="transmembrane region" description="Helical" evidence="11">
    <location>
        <begin position="164"/>
        <end position="181"/>
    </location>
</feature>
<dbReference type="Gene3D" id="3.30.70.100">
    <property type="match status" value="1"/>
</dbReference>
<dbReference type="GO" id="GO:0005886">
    <property type="term" value="C:plasma membrane"/>
    <property type="evidence" value="ECO:0007669"/>
    <property type="project" value="UniProtKB-SubCell"/>
</dbReference>
<dbReference type="PRINTS" id="PR00941">
    <property type="entry name" value="CDATPASE"/>
</dbReference>
<dbReference type="InterPro" id="IPR018303">
    <property type="entry name" value="ATPase_P-typ_P_site"/>
</dbReference>
<keyword evidence="5 11" id="KW-0479">Metal-binding</keyword>
<evidence type="ECO:0000256" key="7">
    <source>
        <dbReference type="ARBA" id="ARBA00022840"/>
    </source>
</evidence>
<keyword evidence="3 11" id="KW-1003">Cell membrane</keyword>
<keyword evidence="8" id="KW-1278">Translocase</keyword>
<dbReference type="Pfam" id="PF00403">
    <property type="entry name" value="HMA"/>
    <property type="match status" value="1"/>
</dbReference>
<keyword evidence="7 11" id="KW-0067">ATP-binding</keyword>
<evidence type="ECO:0000256" key="3">
    <source>
        <dbReference type="ARBA" id="ARBA00022475"/>
    </source>
</evidence>
<dbReference type="FunFam" id="2.70.150.10:FF:000020">
    <property type="entry name" value="Copper-exporting P-type ATPase A"/>
    <property type="match status" value="1"/>
</dbReference>
<dbReference type="InterPro" id="IPR027256">
    <property type="entry name" value="P-typ_ATPase_IB"/>
</dbReference>
<dbReference type="NCBIfam" id="TIGR01494">
    <property type="entry name" value="ATPase_P-type"/>
    <property type="match status" value="2"/>
</dbReference>
<dbReference type="SUPFAM" id="SSF81665">
    <property type="entry name" value="Calcium ATPase, transmembrane domain M"/>
    <property type="match status" value="1"/>
</dbReference>
<gene>
    <name evidence="13" type="ORF">CBQ26_07780</name>
</gene>
<comment type="similarity">
    <text evidence="2 11">Belongs to the cation transport ATPase (P-type) (TC 3.A.3) family. Type IB subfamily.</text>
</comment>
<dbReference type="InterPro" id="IPR036412">
    <property type="entry name" value="HAD-like_sf"/>
</dbReference>
<keyword evidence="6 11" id="KW-0547">Nucleotide-binding</keyword>
<evidence type="ECO:0000256" key="4">
    <source>
        <dbReference type="ARBA" id="ARBA00022692"/>
    </source>
</evidence>
<dbReference type="InterPro" id="IPR023214">
    <property type="entry name" value="HAD_sf"/>
</dbReference>
<dbReference type="SUPFAM" id="SSF55008">
    <property type="entry name" value="HMA, heavy metal-associated domain"/>
    <property type="match status" value="1"/>
</dbReference>
<evidence type="ECO:0000256" key="5">
    <source>
        <dbReference type="ARBA" id="ARBA00022723"/>
    </source>
</evidence>
<dbReference type="InterPro" id="IPR051014">
    <property type="entry name" value="Cation_Transport_ATPase_IB"/>
</dbReference>
<reference evidence="13 14" key="1">
    <citation type="submission" date="2017-05" db="EMBL/GenBank/DDBJ databases">
        <title>De novo genome assembly of Deniococcus indicus strain DR1.</title>
        <authorList>
            <person name="Chauhan D."/>
            <person name="Yennamalli R.M."/>
            <person name="Priyadarshini R."/>
        </authorList>
    </citation>
    <scope>NUCLEOTIDE SEQUENCE [LARGE SCALE GENOMIC DNA]</scope>
    <source>
        <strain evidence="13 14">DR1</strain>
    </source>
</reference>
<name>A0A246BNQ1_9DEIO</name>
<dbReference type="GO" id="GO:0046872">
    <property type="term" value="F:metal ion binding"/>
    <property type="evidence" value="ECO:0007669"/>
    <property type="project" value="UniProtKB-KW"/>
</dbReference>
<sequence>MTTRPFSAPPAPVLTYRVEGMDCAHCVQKVERLVGTLPGTAAVSTSFTRQTLRLELDESRTPRQTLEGHLRALGYVPALQPDPHAAELPATPLDTPLHGPQGGGAWYRSGQGRLVLVSGALLAAAWLLSLAAPQAADLGFVAVTLLAGAPLARRAVISARLGEVFSINLLVTLAALGALLIGEAAEGAAVVFLFAVGELLEGVAAGRARSGVQALAALTPSTAQLLTPQGPREVPAASLRPGQRVLVTPGTRVPADGVIEEGVSGLDDSAVTGESVPVRRAAGDEVFGGSVSTDGTLTVRVTREANDTTLARILHLIEQAEESRAPTARFIDRFSRVYTPGVMLVSALVAFGPPLLGEPLSPWLYKGLSLLLIGCPCALVLSVPAAVTSGLSAGARRGLLIKGGAALETLARVRTVAFDKTGTLTAGQPRLSECLPAGPDRGRADPDGGTLRLAAAVAGASSHPLSRAVTDAARARGLSVPAVTDAHARPGEGASATLDGRALHLSSAASAAARLGSALDAEFGKLGALEARGLSVSVLHDDHVPLALLAFQDDLRPDAAAALTDLRRLGVDRVMLTGDHERAAQAAARDLPIEVRASLRPEEKLRHLEALPGPVVMVGDGINDAPALARADVGIAMGGGTAVALDTADAALLGSSLRGVPDLVQLARATMRNVHWNIALALGLKGLFLITTLTGATTLWMAVLADTGATALVTANALRLLRWTPERP</sequence>
<dbReference type="InterPro" id="IPR023299">
    <property type="entry name" value="ATPase_P-typ_cyto_dom_N"/>
</dbReference>
<dbReference type="OrthoDB" id="73457at2"/>
<dbReference type="InterPro" id="IPR036163">
    <property type="entry name" value="HMA_dom_sf"/>
</dbReference>
<feature type="transmembrane region" description="Helical" evidence="11">
    <location>
        <begin position="368"/>
        <end position="387"/>
    </location>
</feature>
<dbReference type="PANTHER" id="PTHR48085:SF5">
    <property type="entry name" value="CADMIUM_ZINC-TRANSPORTING ATPASE HMA4-RELATED"/>
    <property type="match status" value="1"/>
</dbReference>
<feature type="transmembrane region" description="Helical" evidence="11">
    <location>
        <begin position="138"/>
        <end position="157"/>
    </location>
</feature>
<feature type="transmembrane region" description="Helical" evidence="11">
    <location>
        <begin position="674"/>
        <end position="693"/>
    </location>
</feature>
<dbReference type="CDD" id="cd00371">
    <property type="entry name" value="HMA"/>
    <property type="match status" value="1"/>
</dbReference>
<dbReference type="GO" id="GO:0016887">
    <property type="term" value="F:ATP hydrolysis activity"/>
    <property type="evidence" value="ECO:0007669"/>
    <property type="project" value="InterPro"/>
</dbReference>
<dbReference type="PROSITE" id="PS00154">
    <property type="entry name" value="ATPASE_E1_E2"/>
    <property type="match status" value="1"/>
</dbReference>
<keyword evidence="4 11" id="KW-0812">Transmembrane</keyword>
<comment type="caution">
    <text evidence="13">The sequence shown here is derived from an EMBL/GenBank/DDBJ whole genome shotgun (WGS) entry which is preliminary data.</text>
</comment>
<evidence type="ECO:0000256" key="6">
    <source>
        <dbReference type="ARBA" id="ARBA00022741"/>
    </source>
</evidence>
<evidence type="ECO:0000256" key="1">
    <source>
        <dbReference type="ARBA" id="ARBA00004651"/>
    </source>
</evidence>
<evidence type="ECO:0000313" key="14">
    <source>
        <dbReference type="Proteomes" id="UP000197208"/>
    </source>
</evidence>
<dbReference type="InterPro" id="IPR006121">
    <property type="entry name" value="HMA_dom"/>
</dbReference>
<dbReference type="RefSeq" id="WP_088248079.1">
    <property type="nucleotide sequence ID" value="NZ_NHMK01000010.1"/>
</dbReference>
<keyword evidence="14" id="KW-1185">Reference proteome</keyword>
<dbReference type="GO" id="GO:0005524">
    <property type="term" value="F:ATP binding"/>
    <property type="evidence" value="ECO:0007669"/>
    <property type="project" value="UniProtKB-UniRule"/>
</dbReference>
<evidence type="ECO:0000256" key="2">
    <source>
        <dbReference type="ARBA" id="ARBA00006024"/>
    </source>
</evidence>
<evidence type="ECO:0000259" key="12">
    <source>
        <dbReference type="PROSITE" id="PS50846"/>
    </source>
</evidence>
<evidence type="ECO:0000313" key="13">
    <source>
        <dbReference type="EMBL" id="OWL96882.1"/>
    </source>
</evidence>
<evidence type="ECO:0000256" key="10">
    <source>
        <dbReference type="ARBA" id="ARBA00023136"/>
    </source>
</evidence>
<dbReference type="Gene3D" id="3.40.1110.10">
    <property type="entry name" value="Calcium-transporting ATPase, cytoplasmic domain N"/>
    <property type="match status" value="1"/>
</dbReference>
<dbReference type="InterPro" id="IPR008250">
    <property type="entry name" value="ATPase_P-typ_transduc_dom_A_sf"/>
</dbReference>
<dbReference type="Pfam" id="PF00702">
    <property type="entry name" value="Hydrolase"/>
    <property type="match status" value="1"/>
</dbReference>
<comment type="subcellular location">
    <subcellularLocation>
        <location evidence="1">Cell membrane</location>
        <topology evidence="1">Multi-pass membrane protein</topology>
    </subcellularLocation>
</comment>
<evidence type="ECO:0000256" key="9">
    <source>
        <dbReference type="ARBA" id="ARBA00022989"/>
    </source>
</evidence>
<dbReference type="InterPro" id="IPR059000">
    <property type="entry name" value="ATPase_P-type_domA"/>
</dbReference>
<feature type="transmembrane region" description="Helical" evidence="11">
    <location>
        <begin position="187"/>
        <end position="205"/>
    </location>
</feature>
<evidence type="ECO:0000256" key="11">
    <source>
        <dbReference type="RuleBase" id="RU362081"/>
    </source>
</evidence>
<feature type="transmembrane region" description="Helical" evidence="11">
    <location>
        <begin position="114"/>
        <end position="132"/>
    </location>
</feature>
<feature type="transmembrane region" description="Helical" evidence="11">
    <location>
        <begin position="337"/>
        <end position="356"/>
    </location>
</feature>
<dbReference type="Gene3D" id="2.70.150.10">
    <property type="entry name" value="Calcium-transporting ATPase, cytoplasmic transduction domain A"/>
    <property type="match status" value="1"/>
</dbReference>
<accession>A0A246BNQ1</accession>
<dbReference type="NCBIfam" id="TIGR01525">
    <property type="entry name" value="ATPase-IB_hvy"/>
    <property type="match status" value="1"/>
</dbReference>
<dbReference type="PRINTS" id="PR00119">
    <property type="entry name" value="CATATPASE"/>
</dbReference>
<dbReference type="EMBL" id="NHMK01000010">
    <property type="protein sequence ID" value="OWL96882.1"/>
    <property type="molecule type" value="Genomic_DNA"/>
</dbReference>
<dbReference type="Pfam" id="PF00122">
    <property type="entry name" value="E1-E2_ATPase"/>
    <property type="match status" value="1"/>
</dbReference>
<keyword evidence="10 11" id="KW-0472">Membrane</keyword>
<evidence type="ECO:0000256" key="8">
    <source>
        <dbReference type="ARBA" id="ARBA00022967"/>
    </source>
</evidence>
<dbReference type="Gene3D" id="3.40.50.1000">
    <property type="entry name" value="HAD superfamily/HAD-like"/>
    <property type="match status" value="1"/>
</dbReference>
<dbReference type="SUPFAM" id="SSF81653">
    <property type="entry name" value="Calcium ATPase, transduction domain A"/>
    <property type="match status" value="1"/>
</dbReference>